<keyword evidence="2" id="KW-0378">Hydrolase</keyword>
<comment type="similarity">
    <text evidence="1">Belongs to the glycosyl hydrolase 3 family.</text>
</comment>
<dbReference type="PROSITE" id="PS51820">
    <property type="entry name" value="PA14"/>
    <property type="match status" value="1"/>
</dbReference>
<dbReference type="SUPFAM" id="SSF52279">
    <property type="entry name" value="Beta-D-glucan exohydrolase, C-terminal domain"/>
    <property type="match status" value="1"/>
</dbReference>
<evidence type="ECO:0000256" key="2">
    <source>
        <dbReference type="ARBA" id="ARBA00022801"/>
    </source>
</evidence>
<dbReference type="InterPro" id="IPR036962">
    <property type="entry name" value="Glyco_hydro_3_N_sf"/>
</dbReference>
<dbReference type="InterPro" id="IPR011658">
    <property type="entry name" value="PA14_dom"/>
</dbReference>
<dbReference type="OrthoDB" id="9781691at2"/>
<dbReference type="InterPro" id="IPR036881">
    <property type="entry name" value="Glyco_hydro_3_C_sf"/>
</dbReference>
<dbReference type="InterPro" id="IPR001764">
    <property type="entry name" value="Glyco_hydro_3_N"/>
</dbReference>
<gene>
    <name evidence="4" type="ORF">EWE75_01515</name>
</gene>
<evidence type="ECO:0000259" key="3">
    <source>
        <dbReference type="PROSITE" id="PS51820"/>
    </source>
</evidence>
<dbReference type="Pfam" id="PF00933">
    <property type="entry name" value="Glyco_hydro_3"/>
    <property type="match status" value="1"/>
</dbReference>
<dbReference type="Pfam" id="PF01915">
    <property type="entry name" value="Glyco_hydro_3_C"/>
    <property type="match status" value="1"/>
</dbReference>
<reference evidence="4 5" key="1">
    <citation type="submission" date="2019-02" db="EMBL/GenBank/DDBJ databases">
        <authorList>
            <person name="Li Y."/>
        </authorList>
    </citation>
    <scope>NUCLEOTIDE SEQUENCE [LARGE SCALE GENOMIC DNA]</scope>
    <source>
        <strain evidence="4 5">3-7</strain>
    </source>
</reference>
<proteinExistence type="inferred from homology"/>
<protein>
    <submittedName>
        <fullName evidence="4">Beta-glucosidase</fullName>
    </submittedName>
</protein>
<dbReference type="GO" id="GO:0005975">
    <property type="term" value="P:carbohydrate metabolic process"/>
    <property type="evidence" value="ECO:0007669"/>
    <property type="project" value="InterPro"/>
</dbReference>
<dbReference type="EMBL" id="SGIS01000002">
    <property type="protein sequence ID" value="RZF66094.1"/>
    <property type="molecule type" value="Genomic_DNA"/>
</dbReference>
<evidence type="ECO:0000313" key="4">
    <source>
        <dbReference type="EMBL" id="RZF66094.1"/>
    </source>
</evidence>
<dbReference type="Gene3D" id="2.60.120.260">
    <property type="entry name" value="Galactose-binding domain-like"/>
    <property type="match status" value="1"/>
</dbReference>
<dbReference type="Gene3D" id="2.60.40.10">
    <property type="entry name" value="Immunoglobulins"/>
    <property type="match status" value="1"/>
</dbReference>
<dbReference type="InterPro" id="IPR017853">
    <property type="entry name" value="GH"/>
</dbReference>
<dbReference type="RefSeq" id="WP_130154943.1">
    <property type="nucleotide sequence ID" value="NZ_SGIS01000002.1"/>
</dbReference>
<dbReference type="PRINTS" id="PR00133">
    <property type="entry name" value="GLHYDRLASE3"/>
</dbReference>
<sequence>MTRELTLTEAATLTAGATMWTSVAVADADIPSFSMADGPMGIASGRIDEREVSLLSPCPTALGASWNVALVAEVGRMIGGDAVARKVDAVLAPNINLARSPLAGRAFEYFSEDPLLAGVLGAAWITGLQSTGTGSVAKHLVCNDSETGRDFVDVRVDERTLREVYLLPFELAAAAGCVGMLAAYNRVNGDWCSEQAHVITRIVKDEWRFPYLVMSDWFGTHSTEGTITSGLDLEMPGPARFMGPKIAEAVTAGRVDPARVQDAAARVAATARRVTGPKTPPAPEEAAEVLERAAAEGFVLLRNEGDLLPLAPNAVKRIAVIGPNAAAPCYQGGTFAKISVSPDTPTPIAAIRARYGAECEIVFEPGVDPQPRLPAMPVTPGRDIGDGCASGMTLDYFDSKDCSGEPRFSETRATNSLVWFVGVHDQGRFDQPGSVRASGRFRAEADGAHRFYLGATGLARLLVDGREVLRGGRELPAKDVMGALKSGDADSVEVMLSAGQEVIVTVEFGYTPARVHGLWYGLRTPDSPAAMLARAVAAARDADAVFLIVGETSDSSVESKDRPDTKLAPEQLALIAAVAAANPRTAAIVNVGHAFDAEWGDQVAALMVAWYPGQGFAPALASVLAGDREPGGRMPVSIARAESEYCGYALTPDADGRLAYDEGTRFGYRGLIANGTPARHALGSGFGYARFDWSDARVDGDVASVLVRNLSDRPGADVVQVYRDTPECALLGFAKVTLAPGEERPVEIAIEPRLLRLWGDDGWTEMTGAIALRVARDAEDAGLVVTLSR</sequence>
<dbReference type="SMART" id="SM01217">
    <property type="entry name" value="Fn3_like"/>
    <property type="match status" value="1"/>
</dbReference>
<dbReference type="AlphaFoldDB" id="A0A4Q6Y7T2"/>
<organism evidence="4 5">
    <name type="scientific">Sphingomonas populi</name>
    <dbReference type="NCBI Taxonomy" id="2484750"/>
    <lineage>
        <taxon>Bacteria</taxon>
        <taxon>Pseudomonadati</taxon>
        <taxon>Pseudomonadota</taxon>
        <taxon>Alphaproteobacteria</taxon>
        <taxon>Sphingomonadales</taxon>
        <taxon>Sphingomonadaceae</taxon>
        <taxon>Sphingomonas</taxon>
    </lineage>
</organism>
<dbReference type="GO" id="GO:0004553">
    <property type="term" value="F:hydrolase activity, hydrolyzing O-glycosyl compounds"/>
    <property type="evidence" value="ECO:0007669"/>
    <property type="project" value="InterPro"/>
</dbReference>
<feature type="domain" description="PA14" evidence="3">
    <location>
        <begin position="387"/>
        <end position="536"/>
    </location>
</feature>
<dbReference type="PANTHER" id="PTHR42715">
    <property type="entry name" value="BETA-GLUCOSIDASE"/>
    <property type="match status" value="1"/>
</dbReference>
<dbReference type="Proteomes" id="UP000292085">
    <property type="component" value="Unassembled WGS sequence"/>
</dbReference>
<dbReference type="InterPro" id="IPR002772">
    <property type="entry name" value="Glyco_hydro_3_C"/>
</dbReference>
<keyword evidence="5" id="KW-1185">Reference proteome</keyword>
<dbReference type="Gene3D" id="3.20.20.300">
    <property type="entry name" value="Glycoside hydrolase, family 3, N-terminal domain"/>
    <property type="match status" value="1"/>
</dbReference>
<comment type="caution">
    <text evidence="4">The sequence shown here is derived from an EMBL/GenBank/DDBJ whole genome shotgun (WGS) entry which is preliminary data.</text>
</comment>
<dbReference type="SUPFAM" id="SSF51445">
    <property type="entry name" value="(Trans)glycosidases"/>
    <property type="match status" value="1"/>
</dbReference>
<dbReference type="PANTHER" id="PTHR42715:SF10">
    <property type="entry name" value="BETA-GLUCOSIDASE"/>
    <property type="match status" value="1"/>
</dbReference>
<dbReference type="InterPro" id="IPR037524">
    <property type="entry name" value="PA14/GLEYA"/>
</dbReference>
<evidence type="ECO:0000256" key="1">
    <source>
        <dbReference type="ARBA" id="ARBA00005336"/>
    </source>
</evidence>
<name>A0A4Q6Y7T2_9SPHN</name>
<dbReference type="InterPro" id="IPR026891">
    <property type="entry name" value="Fn3-like"/>
</dbReference>
<accession>A0A4Q6Y7T2</accession>
<evidence type="ECO:0000313" key="5">
    <source>
        <dbReference type="Proteomes" id="UP000292085"/>
    </source>
</evidence>
<dbReference type="InterPro" id="IPR013783">
    <property type="entry name" value="Ig-like_fold"/>
</dbReference>
<dbReference type="Pfam" id="PF07691">
    <property type="entry name" value="PA14"/>
    <property type="match status" value="1"/>
</dbReference>
<dbReference type="Pfam" id="PF14310">
    <property type="entry name" value="Fn3-like"/>
    <property type="match status" value="1"/>
</dbReference>
<dbReference type="Gene3D" id="3.40.50.1700">
    <property type="entry name" value="Glycoside hydrolase family 3 C-terminal domain"/>
    <property type="match status" value="1"/>
</dbReference>
<dbReference type="InterPro" id="IPR050288">
    <property type="entry name" value="Cellulose_deg_GH3"/>
</dbReference>